<dbReference type="InterPro" id="IPR011989">
    <property type="entry name" value="ARM-like"/>
</dbReference>
<dbReference type="EMBL" id="BTSY01000003">
    <property type="protein sequence ID" value="GMT18728.1"/>
    <property type="molecule type" value="Genomic_DNA"/>
</dbReference>
<comment type="similarity">
    <text evidence="1">Belongs to the Tango6 family.</text>
</comment>
<dbReference type="SUPFAM" id="SSF48371">
    <property type="entry name" value="ARM repeat"/>
    <property type="match status" value="1"/>
</dbReference>
<evidence type="ECO:0000259" key="2">
    <source>
        <dbReference type="Pfam" id="PF10363"/>
    </source>
</evidence>
<dbReference type="GO" id="GO:0009306">
    <property type="term" value="P:protein secretion"/>
    <property type="evidence" value="ECO:0007669"/>
    <property type="project" value="TreeGrafter"/>
</dbReference>
<comment type="caution">
    <text evidence="3">The sequence shown here is derived from an EMBL/GenBank/DDBJ whole genome shotgun (WGS) entry which is preliminary data.</text>
</comment>
<name>A0AAV5VKD2_9BILA</name>
<dbReference type="InterPro" id="IPR016024">
    <property type="entry name" value="ARM-type_fold"/>
</dbReference>
<proteinExistence type="inferred from homology"/>
<gene>
    <name evidence="3" type="ORF">PFISCL1PPCAC_10025</name>
</gene>
<dbReference type="Gene3D" id="1.25.10.10">
    <property type="entry name" value="Leucine-rich Repeat Variant"/>
    <property type="match status" value="1"/>
</dbReference>
<protein>
    <recommendedName>
        <fullName evidence="2">RNA polymerase II assembly factor Rtp1 C-terminal domain-containing protein</fullName>
    </recommendedName>
</protein>
<feature type="domain" description="RNA polymerase II assembly factor Rtp1 C-terminal" evidence="2">
    <location>
        <begin position="767"/>
        <end position="859"/>
    </location>
</feature>
<dbReference type="PANTHER" id="PTHR20959">
    <property type="entry name" value="TRANSPORT AND GOLGI ORGANIZATION PROTEIN 6 FAMILY MEMBER"/>
    <property type="match status" value="1"/>
</dbReference>
<feature type="non-terminal residue" evidence="3">
    <location>
        <position position="1"/>
    </location>
</feature>
<dbReference type="AlphaFoldDB" id="A0AAV5VKD2"/>
<evidence type="ECO:0000313" key="3">
    <source>
        <dbReference type="EMBL" id="GMT18728.1"/>
    </source>
</evidence>
<dbReference type="Proteomes" id="UP001432322">
    <property type="component" value="Unassembled WGS sequence"/>
</dbReference>
<sequence>EVLMNDIMAVLKRCLPAQENPADYGAGSDVFKILFDRSVRELEDHPVLAEKYDRVLAYYASSPHEIRDRDSRIKYADLLLFLYSNITEVVKQNQMAPGRKDLCDLSIGHMLFVKSSLNMINFSAFQPFLPNGVGLQPSSLLSTEASVDLVFRINSKLVEDTDFQKKMLHHTLVTILDLIDVVDQVNDVFIDTRLMDLISIAEVLNHLGDSSLNGRYNGFLKTRTVGQRLNCFDRLNRATLPVGDHNKWFSMTMGSRTTELLTEDDALTSLLHNYNRIRNEEGGSPLVDDLPFLTKLGRVIAIPPGTMPKDEFFAKIVAQFRIFVSNPSHPYKKLGIRLFSSFIDAVYKTNNNFAKIHISRLLFLPSQRLIKLDKEMSSDPPAFGNSLITLTELVGRDKNFVCKAIVTNKEYRKIAVLFLGIASCRQICRQLADKDEQAGLMFQNLLSCAKAAIGLMPNKHVFLLHLAREAQSLPRIEFVRDPKYLDKRIQLMDDDKSTCSHHPYGPFYPVSFRATPADTGFIFPQYIRAFLTLFEMEERTDIVISTLVEVFSSKIRDDGYVYRWINEPNMEQDFRYMNTAVLHKLAEILFQFLEEAIPGIFHQDERIVDKLFKLFVVTMASVVKSMERELEKQIEEDDEDVVVILGHENLDTEKEVREITLKMANFGVMFAKMAPQLLQVLSDGGETHEELTETIRLTAVMKRLMGEMKRVPEEWKSLKEMLESDEALNKSIKDLVGDQELPKPGEDASYVNMAELVSLLGGLPYERGHALLVMGRLLMKRNKQLMECYEETFHQLVCEQMKSEDSYVFLAAINCTAEAALAMTHQIVPLVRLFCDTVSSRPKKKGAKKMEPIDERVKMRGFIAAAICRIFDALDTAAPLYIKESVWALLECINDISPIIRACVYTTIGQLFKSTGGHGISACIVQVLDTIEKTLDLDDDQLVRRGAACLMADMMNGAGRDMLTTLEDQLRDINRLLSKLVQSEKDDVVLIHVCRARTEVRAAVKTNFRRGVR</sequence>
<dbReference type="InterPro" id="IPR019451">
    <property type="entry name" value="Rtp1_C1"/>
</dbReference>
<dbReference type="Pfam" id="PF10363">
    <property type="entry name" value="RTP1_C1"/>
    <property type="match status" value="1"/>
</dbReference>
<accession>A0AAV5VKD2</accession>
<dbReference type="InterPro" id="IPR039600">
    <property type="entry name" value="TANGO6/Rtp1"/>
</dbReference>
<evidence type="ECO:0000313" key="4">
    <source>
        <dbReference type="Proteomes" id="UP001432322"/>
    </source>
</evidence>
<dbReference type="PANTHER" id="PTHR20959:SF1">
    <property type="entry name" value="TRANSPORT AND GOLGI ORGANIZATION PROTEIN 6 HOMOLOG"/>
    <property type="match status" value="1"/>
</dbReference>
<reference evidence="3" key="1">
    <citation type="submission" date="2023-10" db="EMBL/GenBank/DDBJ databases">
        <title>Genome assembly of Pristionchus species.</title>
        <authorList>
            <person name="Yoshida K."/>
            <person name="Sommer R.J."/>
        </authorList>
    </citation>
    <scope>NUCLEOTIDE SEQUENCE</scope>
    <source>
        <strain evidence="3">RS5133</strain>
    </source>
</reference>
<keyword evidence="4" id="KW-1185">Reference proteome</keyword>
<evidence type="ECO:0000256" key="1">
    <source>
        <dbReference type="ARBA" id="ARBA00005724"/>
    </source>
</evidence>
<organism evidence="3 4">
    <name type="scientific">Pristionchus fissidentatus</name>
    <dbReference type="NCBI Taxonomy" id="1538716"/>
    <lineage>
        <taxon>Eukaryota</taxon>
        <taxon>Metazoa</taxon>
        <taxon>Ecdysozoa</taxon>
        <taxon>Nematoda</taxon>
        <taxon>Chromadorea</taxon>
        <taxon>Rhabditida</taxon>
        <taxon>Rhabditina</taxon>
        <taxon>Diplogasteromorpha</taxon>
        <taxon>Diplogasteroidea</taxon>
        <taxon>Neodiplogasteridae</taxon>
        <taxon>Pristionchus</taxon>
    </lineage>
</organism>